<protein>
    <recommendedName>
        <fullName evidence="1">YubB ferredoxin-like domain-containing protein</fullName>
    </recommendedName>
</protein>
<name>A0A1T0AW12_9PAST</name>
<dbReference type="RefSeq" id="WP_078235920.1">
    <property type="nucleotide sequence ID" value="NZ_MUYA01000001.1"/>
</dbReference>
<gene>
    <name evidence="2" type="ORF">B0187_01005</name>
</gene>
<evidence type="ECO:0000259" key="1">
    <source>
        <dbReference type="Pfam" id="PF18406"/>
    </source>
</evidence>
<evidence type="ECO:0000313" key="3">
    <source>
        <dbReference type="Proteomes" id="UP000190867"/>
    </source>
</evidence>
<reference evidence="2 3" key="1">
    <citation type="submission" date="2017-02" db="EMBL/GenBank/DDBJ databases">
        <title>Draft genome sequence of Haemophilus paracuniculus CCUG 43573 type strain.</title>
        <authorList>
            <person name="Engstrom-Jakobsson H."/>
            <person name="Salva-Serra F."/>
            <person name="Thorell K."/>
            <person name="Gonzales-Siles L."/>
            <person name="Karlsson R."/>
            <person name="Boulund F."/>
            <person name="Engstrand L."/>
            <person name="Kristiansson E."/>
            <person name="Moore E."/>
        </authorList>
    </citation>
    <scope>NUCLEOTIDE SEQUENCE [LARGE SCALE GENOMIC DNA]</scope>
    <source>
        <strain evidence="2 3">CCUG 43573</strain>
    </source>
</reference>
<dbReference type="Proteomes" id="UP000190867">
    <property type="component" value="Unassembled WGS sequence"/>
</dbReference>
<sequence>MPNWCENKLDFYCPTDQLDNLKNKLFSKTDEGNLCLDFTKLKPMPVELDIECSSMGTKSRQLLEEFQYQLFSLELMEKYLPRSQVNRIYTLATQQMWSLNQFVEWLQANPSEQKVLGVDLTLGQQYIDNLAKYGVETWYDWHCQQWGCKWNATTYDITESDGHITCYFDTPWSPPREWFETLCETFPTIDFTLSFFEPGWWFAGDFIADMSGSFYENHLCDDEIKTFAKDVFGEEFDDEEDDNEGE</sequence>
<evidence type="ECO:0000313" key="2">
    <source>
        <dbReference type="EMBL" id="OOS00903.1"/>
    </source>
</evidence>
<dbReference type="Pfam" id="PF18406">
    <property type="entry name" value="DUF1281_C"/>
    <property type="match status" value="1"/>
</dbReference>
<keyword evidence="3" id="KW-1185">Reference proteome</keyword>
<dbReference type="EMBL" id="MUYA01000001">
    <property type="protein sequence ID" value="OOS00903.1"/>
    <property type="molecule type" value="Genomic_DNA"/>
</dbReference>
<accession>A0A1T0AW12</accession>
<dbReference type="InterPro" id="IPR041329">
    <property type="entry name" value="YubB_C"/>
</dbReference>
<organism evidence="2 3">
    <name type="scientific">Haemophilus paracuniculus</name>
    <dbReference type="NCBI Taxonomy" id="734"/>
    <lineage>
        <taxon>Bacteria</taxon>
        <taxon>Pseudomonadati</taxon>
        <taxon>Pseudomonadota</taxon>
        <taxon>Gammaproteobacteria</taxon>
        <taxon>Pasteurellales</taxon>
        <taxon>Pasteurellaceae</taxon>
        <taxon>Haemophilus</taxon>
    </lineage>
</organism>
<comment type="caution">
    <text evidence="2">The sequence shown here is derived from an EMBL/GenBank/DDBJ whole genome shotgun (WGS) entry which is preliminary data.</text>
</comment>
<dbReference type="STRING" id="734.B0187_01005"/>
<feature type="domain" description="YubB ferredoxin-like" evidence="1">
    <location>
        <begin position="149"/>
        <end position="226"/>
    </location>
</feature>
<dbReference type="AlphaFoldDB" id="A0A1T0AW12"/>
<proteinExistence type="predicted"/>
<dbReference type="OrthoDB" id="7992117at2"/>